<comment type="caution">
    <text evidence="2">The sequence shown here is derived from an EMBL/GenBank/DDBJ whole genome shotgun (WGS) entry which is preliminary data.</text>
</comment>
<dbReference type="Proteomes" id="UP000678228">
    <property type="component" value="Unassembled WGS sequence"/>
</dbReference>
<keyword evidence="1" id="KW-1133">Transmembrane helix</keyword>
<accession>A0A940WS79</accession>
<dbReference type="RefSeq" id="WP_210597445.1">
    <property type="nucleotide sequence ID" value="NZ_JAGKSQ010000004.1"/>
</dbReference>
<sequence length="60" mass="6838">MEKQNIFTWWLIVLFVEIIWLYVTIQNVHDTSELVFMVALIGVTIAVGAVGITIFGISKR</sequence>
<organism evidence="2 3">
    <name type="scientific">Halalkalibacter suaedae</name>
    <dbReference type="NCBI Taxonomy" id="2822140"/>
    <lineage>
        <taxon>Bacteria</taxon>
        <taxon>Bacillati</taxon>
        <taxon>Bacillota</taxon>
        <taxon>Bacilli</taxon>
        <taxon>Bacillales</taxon>
        <taxon>Bacillaceae</taxon>
        <taxon>Halalkalibacter</taxon>
    </lineage>
</organism>
<gene>
    <name evidence="2" type="ORF">J7W16_11470</name>
</gene>
<keyword evidence="1" id="KW-0472">Membrane</keyword>
<dbReference type="EMBL" id="JAGKSQ010000004">
    <property type="protein sequence ID" value="MBP3951754.1"/>
    <property type="molecule type" value="Genomic_DNA"/>
</dbReference>
<proteinExistence type="predicted"/>
<feature type="transmembrane region" description="Helical" evidence="1">
    <location>
        <begin position="7"/>
        <end position="28"/>
    </location>
</feature>
<name>A0A940WS79_9BACI</name>
<evidence type="ECO:0000313" key="3">
    <source>
        <dbReference type="Proteomes" id="UP000678228"/>
    </source>
</evidence>
<keyword evidence="3" id="KW-1185">Reference proteome</keyword>
<evidence type="ECO:0000313" key="2">
    <source>
        <dbReference type="EMBL" id="MBP3951754.1"/>
    </source>
</evidence>
<reference evidence="2" key="1">
    <citation type="submission" date="2021-03" db="EMBL/GenBank/DDBJ databases">
        <title>Bacillus suaedae sp. nov., isolated from Suaeda aralocaspica.</title>
        <authorList>
            <person name="Lei R.F.R."/>
        </authorList>
    </citation>
    <scope>NUCLEOTIDE SEQUENCE</scope>
    <source>
        <strain evidence="2">YZJH907-2</strain>
    </source>
</reference>
<evidence type="ECO:0000256" key="1">
    <source>
        <dbReference type="SAM" id="Phobius"/>
    </source>
</evidence>
<dbReference type="AlphaFoldDB" id="A0A940WS79"/>
<keyword evidence="1" id="KW-0812">Transmembrane</keyword>
<protein>
    <submittedName>
        <fullName evidence="2">Uncharacterized protein</fullName>
    </submittedName>
</protein>
<feature type="transmembrane region" description="Helical" evidence="1">
    <location>
        <begin position="34"/>
        <end position="57"/>
    </location>
</feature>